<dbReference type="GO" id="GO:0000160">
    <property type="term" value="P:phosphorelay signal transduction system"/>
    <property type="evidence" value="ECO:0007669"/>
    <property type="project" value="UniProtKB-KW"/>
</dbReference>
<dbReference type="SUPFAM" id="SSF52172">
    <property type="entry name" value="CheY-like"/>
    <property type="match status" value="1"/>
</dbReference>
<evidence type="ECO:0000256" key="3">
    <source>
        <dbReference type="PROSITE-ProRule" id="PRU00169"/>
    </source>
</evidence>
<evidence type="ECO:0000313" key="5">
    <source>
        <dbReference type="EMBL" id="TCC88075.1"/>
    </source>
</evidence>
<dbReference type="RefSeq" id="WP_131555039.1">
    <property type="nucleotide sequence ID" value="NZ_SJSK01000006.1"/>
</dbReference>
<dbReference type="Gene3D" id="3.40.50.2300">
    <property type="match status" value="1"/>
</dbReference>
<dbReference type="PANTHER" id="PTHR44591:SF14">
    <property type="entry name" value="PROTEIN PILG"/>
    <property type="match status" value="1"/>
</dbReference>
<organism evidence="5 6">
    <name type="scientific">Pedobacter frigiditerrae</name>
    <dbReference type="NCBI Taxonomy" id="2530452"/>
    <lineage>
        <taxon>Bacteria</taxon>
        <taxon>Pseudomonadati</taxon>
        <taxon>Bacteroidota</taxon>
        <taxon>Sphingobacteriia</taxon>
        <taxon>Sphingobacteriales</taxon>
        <taxon>Sphingobacteriaceae</taxon>
        <taxon>Pedobacter</taxon>
    </lineage>
</organism>
<evidence type="ECO:0000256" key="1">
    <source>
        <dbReference type="ARBA" id="ARBA00022553"/>
    </source>
</evidence>
<evidence type="ECO:0000256" key="2">
    <source>
        <dbReference type="ARBA" id="ARBA00023012"/>
    </source>
</evidence>
<protein>
    <submittedName>
        <fullName evidence="5">Response regulator</fullName>
    </submittedName>
</protein>
<dbReference type="EMBL" id="SJSK01000006">
    <property type="protein sequence ID" value="TCC88075.1"/>
    <property type="molecule type" value="Genomic_DNA"/>
</dbReference>
<dbReference type="InterPro" id="IPR050595">
    <property type="entry name" value="Bact_response_regulator"/>
</dbReference>
<dbReference type="AlphaFoldDB" id="A0A4R0MMX0"/>
<comment type="caution">
    <text evidence="5">The sequence shown here is derived from an EMBL/GenBank/DDBJ whole genome shotgun (WGS) entry which is preliminary data.</text>
</comment>
<dbReference type="Pfam" id="PF00072">
    <property type="entry name" value="Response_reg"/>
    <property type="match status" value="1"/>
</dbReference>
<name>A0A4R0MMX0_9SPHI</name>
<feature type="domain" description="Response regulatory" evidence="4">
    <location>
        <begin position="3"/>
        <end position="116"/>
    </location>
</feature>
<keyword evidence="2" id="KW-0902">Two-component regulatory system</keyword>
<dbReference type="InterPro" id="IPR001789">
    <property type="entry name" value="Sig_transdc_resp-reg_receiver"/>
</dbReference>
<dbReference type="SMART" id="SM00448">
    <property type="entry name" value="REC"/>
    <property type="match status" value="1"/>
</dbReference>
<dbReference type="PANTHER" id="PTHR44591">
    <property type="entry name" value="STRESS RESPONSE REGULATOR PROTEIN 1"/>
    <property type="match status" value="1"/>
</dbReference>
<dbReference type="PROSITE" id="PS50110">
    <property type="entry name" value="RESPONSE_REGULATORY"/>
    <property type="match status" value="1"/>
</dbReference>
<sequence length="121" mass="13765">METIIIQDTDIAILDILTLALEIENFQVYAIMEPEHDFLDLIAKARPHVVMLDFKINGAAALSILNKIKEKHPYLPVIAISCNHNIHGIAIQAGFDDYIAKPFDLNLLYKIIRKHIKELGY</sequence>
<evidence type="ECO:0000259" key="4">
    <source>
        <dbReference type="PROSITE" id="PS50110"/>
    </source>
</evidence>
<dbReference type="InterPro" id="IPR011006">
    <property type="entry name" value="CheY-like_superfamily"/>
</dbReference>
<evidence type="ECO:0000313" key="6">
    <source>
        <dbReference type="Proteomes" id="UP000292884"/>
    </source>
</evidence>
<feature type="modified residue" description="4-aspartylphosphate" evidence="3">
    <location>
        <position position="53"/>
    </location>
</feature>
<keyword evidence="6" id="KW-1185">Reference proteome</keyword>
<keyword evidence="1 3" id="KW-0597">Phosphoprotein</keyword>
<gene>
    <name evidence="5" type="ORF">EZ428_20350</name>
</gene>
<proteinExistence type="predicted"/>
<reference evidence="5 6" key="1">
    <citation type="submission" date="2019-02" db="EMBL/GenBank/DDBJ databases">
        <title>Pedobacter sp. RP-1-13 sp. nov., isolated from Arctic soil.</title>
        <authorList>
            <person name="Dahal R.H."/>
        </authorList>
    </citation>
    <scope>NUCLEOTIDE SEQUENCE [LARGE SCALE GENOMIC DNA]</scope>
    <source>
        <strain evidence="5 6">RP-1-13</strain>
    </source>
</reference>
<dbReference type="Proteomes" id="UP000292884">
    <property type="component" value="Unassembled WGS sequence"/>
</dbReference>
<accession>A0A4R0MMX0</accession>
<dbReference type="OrthoDB" id="767605at2"/>